<gene>
    <name evidence="1" type="ORF">ALC57_16792</name>
</gene>
<proteinExistence type="predicted"/>
<reference evidence="1 2" key="1">
    <citation type="submission" date="2015-09" db="EMBL/GenBank/DDBJ databases">
        <title>Trachymyrmex cornetzi WGS genome.</title>
        <authorList>
            <person name="Nygaard S."/>
            <person name="Hu H."/>
            <person name="Boomsma J."/>
            <person name="Zhang G."/>
        </authorList>
    </citation>
    <scope>NUCLEOTIDE SEQUENCE [LARGE SCALE GENOMIC DNA]</scope>
    <source>
        <strain evidence="1">Tcor2-1</strain>
        <tissue evidence="1">Whole body</tissue>
    </source>
</reference>
<dbReference type="EMBL" id="KQ980959">
    <property type="protein sequence ID" value="KYN11060.1"/>
    <property type="molecule type" value="Genomic_DNA"/>
</dbReference>
<protein>
    <submittedName>
        <fullName evidence="1">Uncharacterized protein</fullName>
    </submittedName>
</protein>
<evidence type="ECO:0000313" key="2">
    <source>
        <dbReference type="Proteomes" id="UP000078492"/>
    </source>
</evidence>
<organism evidence="1 2">
    <name type="scientific">Trachymyrmex cornetzi</name>
    <dbReference type="NCBI Taxonomy" id="471704"/>
    <lineage>
        <taxon>Eukaryota</taxon>
        <taxon>Metazoa</taxon>
        <taxon>Ecdysozoa</taxon>
        <taxon>Arthropoda</taxon>
        <taxon>Hexapoda</taxon>
        <taxon>Insecta</taxon>
        <taxon>Pterygota</taxon>
        <taxon>Neoptera</taxon>
        <taxon>Endopterygota</taxon>
        <taxon>Hymenoptera</taxon>
        <taxon>Apocrita</taxon>
        <taxon>Aculeata</taxon>
        <taxon>Formicoidea</taxon>
        <taxon>Formicidae</taxon>
        <taxon>Myrmicinae</taxon>
        <taxon>Trachymyrmex</taxon>
    </lineage>
</organism>
<dbReference type="AlphaFoldDB" id="A0A151IUH4"/>
<sequence length="251" mass="29533">MSWSFLTKSEKYCVSWLSAYHHGLQWEDGTIPYSMVKRLITMAAIGVEECDDNKALVYVKGREKREWLADILDSDDLIIEILDDDYKDIDSLHNLDVTNIIRCGKHIKNCALQNVFKIHNWWSQRQKKYINMERRAVRLLSRRYDLTGYKYLEIGINVGPPSYVEIALGDHSGHELSLSLETWKGLYEQRWNIYKMLRNEYKDNFISVGPLTVRVCMLQSNVTLVRLDSSSVRMMMTETTLHRMFEFFVSI</sequence>
<dbReference type="STRING" id="471704.A0A151IUH4"/>
<name>A0A151IUH4_9HYME</name>
<dbReference type="Proteomes" id="UP000078492">
    <property type="component" value="Unassembled WGS sequence"/>
</dbReference>
<accession>A0A151IUH4</accession>
<evidence type="ECO:0000313" key="1">
    <source>
        <dbReference type="EMBL" id="KYN11060.1"/>
    </source>
</evidence>
<keyword evidence="2" id="KW-1185">Reference proteome</keyword>